<protein>
    <recommendedName>
        <fullName evidence="2">Hydrophobin</fullName>
    </recommendedName>
</protein>
<keyword evidence="4" id="KW-1185">Reference proteome</keyword>
<reference evidence="3 4" key="1">
    <citation type="submission" date="2016-12" db="EMBL/GenBank/DDBJ databases">
        <title>The genomes of Aspergillus section Nigri reveals drivers in fungal speciation.</title>
        <authorList>
            <consortium name="DOE Joint Genome Institute"/>
            <person name="Vesth T.C."/>
            <person name="Nybo J."/>
            <person name="Theobald S."/>
            <person name="Brandl J."/>
            <person name="Frisvad J.C."/>
            <person name="Nielsen K.F."/>
            <person name="Lyhne E.K."/>
            <person name="Kogle M.E."/>
            <person name="Kuo A."/>
            <person name="Riley R."/>
            <person name="Clum A."/>
            <person name="Nolan M."/>
            <person name="Lipzen A."/>
            <person name="Salamov A."/>
            <person name="Henrissat B."/>
            <person name="Wiebenga A."/>
            <person name="De Vries R.P."/>
            <person name="Grigoriev I.V."/>
            <person name="Mortensen U.H."/>
            <person name="Andersen M.R."/>
            <person name="Baker S.E."/>
        </authorList>
    </citation>
    <scope>NUCLEOTIDE SEQUENCE [LARGE SCALE GENOMIC DNA]</scope>
    <source>
        <strain evidence="3 4">CBS 115572</strain>
    </source>
</reference>
<proteinExistence type="inferred from homology"/>
<keyword evidence="2" id="KW-0964">Secreted</keyword>
<dbReference type="Pfam" id="PF01185">
    <property type="entry name" value="Hydrophobin"/>
    <property type="match status" value="1"/>
</dbReference>
<evidence type="ECO:0000256" key="2">
    <source>
        <dbReference type="RuleBase" id="RU365009"/>
    </source>
</evidence>
<comment type="similarity">
    <text evidence="2">Belongs to the fungal hydrophobin family.</text>
</comment>
<dbReference type="AlphaFoldDB" id="A0A317X974"/>
<comment type="subcellular location">
    <subcellularLocation>
        <location evidence="2">Secreted</location>
        <location evidence="2">Cell wall</location>
    </subcellularLocation>
</comment>
<keyword evidence="2" id="KW-0732">Signal</keyword>
<dbReference type="RefSeq" id="XP_025469871.1">
    <property type="nucleotide sequence ID" value="XM_025607403.1"/>
</dbReference>
<dbReference type="EMBL" id="MSFK01000007">
    <property type="protein sequence ID" value="PWY93110.1"/>
    <property type="molecule type" value="Genomic_DNA"/>
</dbReference>
<dbReference type="GeneID" id="37109546"/>
<name>A0A317X974_9EURO</name>
<evidence type="ECO:0000313" key="3">
    <source>
        <dbReference type="EMBL" id="PWY93110.1"/>
    </source>
</evidence>
<evidence type="ECO:0000313" key="4">
    <source>
        <dbReference type="Proteomes" id="UP000246702"/>
    </source>
</evidence>
<dbReference type="STRING" id="1450535.A0A317X974"/>
<dbReference type="GO" id="GO:0009277">
    <property type="term" value="C:fungal-type cell wall"/>
    <property type="evidence" value="ECO:0007669"/>
    <property type="project" value="InterPro"/>
</dbReference>
<dbReference type="InterPro" id="IPR001338">
    <property type="entry name" value="Class_I_Hydrophobin"/>
</dbReference>
<evidence type="ECO:0000256" key="1">
    <source>
        <dbReference type="ARBA" id="ARBA00023157"/>
    </source>
</evidence>
<dbReference type="GO" id="GO:0005199">
    <property type="term" value="F:structural constituent of cell wall"/>
    <property type="evidence" value="ECO:0007669"/>
    <property type="project" value="InterPro"/>
</dbReference>
<dbReference type="Proteomes" id="UP000246702">
    <property type="component" value="Unassembled WGS sequence"/>
</dbReference>
<comment type="caution">
    <text evidence="3">The sequence shown here is derived from an EMBL/GenBank/DDBJ whole genome shotgun (WGS) entry which is preliminary data.</text>
</comment>
<keyword evidence="1 2" id="KW-1015">Disulfide bond</keyword>
<accession>A0A317X974</accession>
<dbReference type="SMART" id="SM00075">
    <property type="entry name" value="HYDRO"/>
    <property type="match status" value="1"/>
</dbReference>
<gene>
    <name evidence="3" type="ORF">BO94DRAFT_421010</name>
</gene>
<feature type="non-terminal residue" evidence="3">
    <location>
        <position position="1"/>
    </location>
</feature>
<keyword evidence="2" id="KW-0134">Cell wall</keyword>
<dbReference type="OrthoDB" id="4468925at2759"/>
<sequence>ATATSLSSSPAFISATDRQCTTGNISCCNPTNSEQTDGILNDLLGRGLVKTLVDNEGSACASADVIDELGLLSLIKDTDKGPVCQNIIACCPGEGST</sequence>
<feature type="non-terminal residue" evidence="3">
    <location>
        <position position="97"/>
    </location>
</feature>
<organism evidence="3 4">
    <name type="scientific">Aspergillus sclerotioniger CBS 115572</name>
    <dbReference type="NCBI Taxonomy" id="1450535"/>
    <lineage>
        <taxon>Eukaryota</taxon>
        <taxon>Fungi</taxon>
        <taxon>Dikarya</taxon>
        <taxon>Ascomycota</taxon>
        <taxon>Pezizomycotina</taxon>
        <taxon>Eurotiomycetes</taxon>
        <taxon>Eurotiomycetidae</taxon>
        <taxon>Eurotiales</taxon>
        <taxon>Aspergillaceae</taxon>
        <taxon>Aspergillus</taxon>
        <taxon>Aspergillus subgen. Circumdati</taxon>
    </lineage>
</organism>